<comment type="similarity">
    <text evidence="2">Belongs to the glycosyltransferase 2 family.</text>
</comment>
<protein>
    <submittedName>
        <fullName evidence="7">Glycosyltransferase involved in cell wall biosynthesis</fullName>
    </submittedName>
</protein>
<evidence type="ECO:0000256" key="1">
    <source>
        <dbReference type="ARBA" id="ARBA00001946"/>
    </source>
</evidence>
<dbReference type="Gene3D" id="3.90.550.10">
    <property type="entry name" value="Spore Coat Polysaccharide Biosynthesis Protein SpsA, Chain A"/>
    <property type="match status" value="1"/>
</dbReference>
<keyword evidence="5" id="KW-0460">Magnesium</keyword>
<dbReference type="Proteomes" id="UP001185331">
    <property type="component" value="Unassembled WGS sequence"/>
</dbReference>
<dbReference type="GO" id="GO:0016757">
    <property type="term" value="F:glycosyltransferase activity"/>
    <property type="evidence" value="ECO:0007669"/>
    <property type="project" value="UniProtKB-KW"/>
</dbReference>
<organism evidence="7 8">
    <name type="scientific">Deinococcus soli</name>
    <name type="common">ex Cha et al. 2016</name>
    <dbReference type="NCBI Taxonomy" id="1309411"/>
    <lineage>
        <taxon>Bacteria</taxon>
        <taxon>Thermotogati</taxon>
        <taxon>Deinococcota</taxon>
        <taxon>Deinococci</taxon>
        <taxon>Deinococcales</taxon>
        <taxon>Deinococcaceae</taxon>
        <taxon>Deinococcus</taxon>
    </lineage>
</organism>
<evidence type="ECO:0000256" key="4">
    <source>
        <dbReference type="ARBA" id="ARBA00022679"/>
    </source>
</evidence>
<keyword evidence="4" id="KW-0808">Transferase</keyword>
<accession>A0AAE4BKY4</accession>
<reference evidence="7" key="1">
    <citation type="submission" date="2023-07" db="EMBL/GenBank/DDBJ databases">
        <title>Sorghum-associated microbial communities from plants grown in Nebraska, USA.</title>
        <authorList>
            <person name="Schachtman D."/>
        </authorList>
    </citation>
    <scope>NUCLEOTIDE SEQUENCE</scope>
    <source>
        <strain evidence="7">BE330</strain>
    </source>
</reference>
<feature type="domain" description="Glycosyltransferase 2-like" evidence="6">
    <location>
        <begin position="8"/>
        <end position="118"/>
    </location>
</feature>
<sequence length="225" mass="23964">MPRQPAVSVIIPAFNEGPTIAAVILAALHAGYSDVLVVDDGSTDDTAQAAHAVGAQVISQPNGGKGAAIHAGLSAATGDVIVMLDADLLGLTPQHVLTLAEPVTGGSVDATIGVMSQTANVAQAFNRLNHHWSGQRAFRRSVTSDLDVQHTRYAVDLAISDCLRRNGAQIRVVKLPGLSQRTKERKVGVRQGLHDRVKMIAQVIAYRLRHARPRKPHVPKRSVRA</sequence>
<evidence type="ECO:0000256" key="5">
    <source>
        <dbReference type="ARBA" id="ARBA00022842"/>
    </source>
</evidence>
<evidence type="ECO:0000313" key="8">
    <source>
        <dbReference type="Proteomes" id="UP001185331"/>
    </source>
</evidence>
<evidence type="ECO:0000313" key="7">
    <source>
        <dbReference type="EMBL" id="MDR6218313.1"/>
    </source>
</evidence>
<evidence type="ECO:0000256" key="2">
    <source>
        <dbReference type="ARBA" id="ARBA00006739"/>
    </source>
</evidence>
<dbReference type="InterPro" id="IPR001173">
    <property type="entry name" value="Glyco_trans_2-like"/>
</dbReference>
<proteinExistence type="inferred from homology"/>
<dbReference type="EMBL" id="JAVDQK010000004">
    <property type="protein sequence ID" value="MDR6218313.1"/>
    <property type="molecule type" value="Genomic_DNA"/>
</dbReference>
<evidence type="ECO:0000259" key="6">
    <source>
        <dbReference type="Pfam" id="PF00535"/>
    </source>
</evidence>
<dbReference type="Pfam" id="PF00535">
    <property type="entry name" value="Glycos_transf_2"/>
    <property type="match status" value="1"/>
</dbReference>
<name>A0AAE4BKY4_9DEIO</name>
<comment type="cofactor">
    <cofactor evidence="1">
        <name>Mg(2+)</name>
        <dbReference type="ChEBI" id="CHEBI:18420"/>
    </cofactor>
</comment>
<dbReference type="SUPFAM" id="SSF53448">
    <property type="entry name" value="Nucleotide-diphospho-sugar transferases"/>
    <property type="match status" value="1"/>
</dbReference>
<keyword evidence="3" id="KW-0328">Glycosyltransferase</keyword>
<gene>
    <name evidence="7" type="ORF">J2Y00_001876</name>
</gene>
<dbReference type="CDD" id="cd04179">
    <property type="entry name" value="DPM_DPG-synthase_like"/>
    <property type="match status" value="1"/>
</dbReference>
<dbReference type="InterPro" id="IPR029044">
    <property type="entry name" value="Nucleotide-diphossugar_trans"/>
</dbReference>
<comment type="caution">
    <text evidence="7">The sequence shown here is derived from an EMBL/GenBank/DDBJ whole genome shotgun (WGS) entry which is preliminary data.</text>
</comment>
<dbReference type="RefSeq" id="WP_309854691.1">
    <property type="nucleotide sequence ID" value="NZ_JAVDQJ010000005.1"/>
</dbReference>
<dbReference type="AlphaFoldDB" id="A0AAE4BKY4"/>
<dbReference type="PANTHER" id="PTHR48090">
    <property type="entry name" value="UNDECAPRENYL-PHOSPHATE 4-DEOXY-4-FORMAMIDO-L-ARABINOSE TRANSFERASE-RELATED"/>
    <property type="match status" value="1"/>
</dbReference>
<dbReference type="InterPro" id="IPR050256">
    <property type="entry name" value="Glycosyltransferase_2"/>
</dbReference>
<evidence type="ECO:0000256" key="3">
    <source>
        <dbReference type="ARBA" id="ARBA00022676"/>
    </source>
</evidence>
<dbReference type="PANTHER" id="PTHR48090:SF10">
    <property type="entry name" value="GLUCOSYL-3-PHOSPHOGLYCERATE SYNTHASE"/>
    <property type="match status" value="1"/>
</dbReference>